<keyword evidence="5" id="KW-0687">Ribonucleoprotein</keyword>
<dbReference type="Gene3D" id="3.30.420.100">
    <property type="match status" value="1"/>
</dbReference>
<evidence type="ECO:0000256" key="2">
    <source>
        <dbReference type="ARBA" id="ARBA00022730"/>
    </source>
</evidence>
<evidence type="ECO:0000313" key="6">
    <source>
        <dbReference type="EMBL" id="SVC38947.1"/>
    </source>
</evidence>
<protein>
    <recommendedName>
        <fullName evidence="7">50S ribosomal protein L18</fullName>
    </recommendedName>
</protein>
<evidence type="ECO:0008006" key="7">
    <source>
        <dbReference type="Google" id="ProtNLM"/>
    </source>
</evidence>
<dbReference type="GO" id="GO:0006412">
    <property type="term" value="P:translation"/>
    <property type="evidence" value="ECO:0007669"/>
    <property type="project" value="InterPro"/>
</dbReference>
<dbReference type="InterPro" id="IPR005484">
    <property type="entry name" value="Ribosomal_uL18_bac/plant/anim"/>
</dbReference>
<dbReference type="FunFam" id="3.30.420.100:FF:000001">
    <property type="entry name" value="50S ribosomal protein L18"/>
    <property type="match status" value="1"/>
</dbReference>
<keyword evidence="4" id="KW-0689">Ribosomal protein</keyword>
<name>A0A382LUD1_9ZZZZ</name>
<dbReference type="Pfam" id="PF00861">
    <property type="entry name" value="Ribosomal_L18p"/>
    <property type="match status" value="1"/>
</dbReference>
<dbReference type="CDD" id="cd00432">
    <property type="entry name" value="Ribosomal_L18_L5e"/>
    <property type="match status" value="1"/>
</dbReference>
<dbReference type="GO" id="GO:0003735">
    <property type="term" value="F:structural constituent of ribosome"/>
    <property type="evidence" value="ECO:0007669"/>
    <property type="project" value="InterPro"/>
</dbReference>
<evidence type="ECO:0000256" key="3">
    <source>
        <dbReference type="ARBA" id="ARBA00022884"/>
    </source>
</evidence>
<keyword evidence="2" id="KW-0699">rRNA-binding</keyword>
<reference evidence="6" key="1">
    <citation type="submission" date="2018-05" db="EMBL/GenBank/DDBJ databases">
        <authorList>
            <person name="Lanie J.A."/>
            <person name="Ng W.-L."/>
            <person name="Kazmierczak K.M."/>
            <person name="Andrzejewski T.M."/>
            <person name="Davidsen T.M."/>
            <person name="Wayne K.J."/>
            <person name="Tettelin H."/>
            <person name="Glass J.I."/>
            <person name="Rusch D."/>
            <person name="Podicherti R."/>
            <person name="Tsui H.-C.T."/>
            <person name="Winkler M.E."/>
        </authorList>
    </citation>
    <scope>NUCLEOTIDE SEQUENCE</scope>
</reference>
<sequence length="121" mass="13529">MVISKHIKRKRRNKKTRSKIKELKAFRLSVHRTPKHIYAQIISPDNNTIIAAASTLQSDIKKSVKNGMTGNVDAAKIVGKVIAQKAKKAKIEKVAFDRSGFLFHGRVKALAEAAREHGLKF</sequence>
<keyword evidence="3" id="KW-0694">RNA-binding</keyword>
<dbReference type="AlphaFoldDB" id="A0A382LUD1"/>
<gene>
    <name evidence="6" type="ORF">METZ01_LOCUS291801</name>
</gene>
<dbReference type="NCBIfam" id="TIGR00060">
    <property type="entry name" value="L18_bact"/>
    <property type="match status" value="1"/>
</dbReference>
<dbReference type="PANTHER" id="PTHR12899">
    <property type="entry name" value="39S RIBOSOMAL PROTEIN L18, MITOCHONDRIAL"/>
    <property type="match status" value="1"/>
</dbReference>
<dbReference type="InterPro" id="IPR004389">
    <property type="entry name" value="Ribosomal_uL18_bac-type"/>
</dbReference>
<comment type="similarity">
    <text evidence="1">Belongs to the universal ribosomal protein uL18 family.</text>
</comment>
<evidence type="ECO:0000256" key="1">
    <source>
        <dbReference type="ARBA" id="ARBA00007116"/>
    </source>
</evidence>
<dbReference type="PANTHER" id="PTHR12899:SF3">
    <property type="entry name" value="LARGE RIBOSOMAL SUBUNIT PROTEIN UL18M"/>
    <property type="match status" value="1"/>
</dbReference>
<dbReference type="SUPFAM" id="SSF53137">
    <property type="entry name" value="Translational machinery components"/>
    <property type="match status" value="1"/>
</dbReference>
<dbReference type="InterPro" id="IPR057268">
    <property type="entry name" value="Ribosomal_L18"/>
</dbReference>
<evidence type="ECO:0000256" key="5">
    <source>
        <dbReference type="ARBA" id="ARBA00023274"/>
    </source>
</evidence>
<evidence type="ECO:0000256" key="4">
    <source>
        <dbReference type="ARBA" id="ARBA00022980"/>
    </source>
</evidence>
<dbReference type="GO" id="GO:0022625">
    <property type="term" value="C:cytosolic large ribosomal subunit"/>
    <property type="evidence" value="ECO:0007669"/>
    <property type="project" value="TreeGrafter"/>
</dbReference>
<dbReference type="EMBL" id="UINC01088587">
    <property type="protein sequence ID" value="SVC38947.1"/>
    <property type="molecule type" value="Genomic_DNA"/>
</dbReference>
<proteinExistence type="inferred from homology"/>
<organism evidence="6">
    <name type="scientific">marine metagenome</name>
    <dbReference type="NCBI Taxonomy" id="408172"/>
    <lineage>
        <taxon>unclassified sequences</taxon>
        <taxon>metagenomes</taxon>
        <taxon>ecological metagenomes</taxon>
    </lineage>
</organism>
<dbReference type="HAMAP" id="MF_01337_B">
    <property type="entry name" value="Ribosomal_uL18_B"/>
    <property type="match status" value="1"/>
</dbReference>
<dbReference type="GO" id="GO:0008097">
    <property type="term" value="F:5S rRNA binding"/>
    <property type="evidence" value="ECO:0007669"/>
    <property type="project" value="TreeGrafter"/>
</dbReference>
<accession>A0A382LUD1</accession>